<gene>
    <name evidence="4" type="ORF">ABS311_12180</name>
</gene>
<dbReference type="Gene3D" id="3.40.1350.10">
    <property type="match status" value="1"/>
</dbReference>
<dbReference type="InterPro" id="IPR014833">
    <property type="entry name" value="TnsA_N"/>
</dbReference>
<dbReference type="EMBL" id="JBELOE010000217">
    <property type="protein sequence ID" value="MER2492634.1"/>
    <property type="molecule type" value="Genomic_DNA"/>
</dbReference>
<dbReference type="RefSeq" id="WP_350402087.1">
    <property type="nucleotide sequence ID" value="NZ_JBELOE010000217.1"/>
</dbReference>
<evidence type="ECO:0000313" key="5">
    <source>
        <dbReference type="Proteomes" id="UP001467690"/>
    </source>
</evidence>
<keyword evidence="4" id="KW-0255">Endonuclease</keyword>
<dbReference type="InterPro" id="IPR014832">
    <property type="entry name" value="TnsA_C"/>
</dbReference>
<evidence type="ECO:0000259" key="3">
    <source>
        <dbReference type="Pfam" id="PF08722"/>
    </source>
</evidence>
<feature type="domain" description="TnsA endonuclease N-terminal" evidence="3">
    <location>
        <begin position="74"/>
        <end position="162"/>
    </location>
</feature>
<evidence type="ECO:0000259" key="2">
    <source>
        <dbReference type="Pfam" id="PF08721"/>
    </source>
</evidence>
<dbReference type="Proteomes" id="UP001467690">
    <property type="component" value="Unassembled WGS sequence"/>
</dbReference>
<evidence type="ECO:0000256" key="1">
    <source>
        <dbReference type="SAM" id="MobiDB-lite"/>
    </source>
</evidence>
<proteinExistence type="predicted"/>
<dbReference type="SUPFAM" id="SSF52980">
    <property type="entry name" value="Restriction endonuclease-like"/>
    <property type="match status" value="1"/>
</dbReference>
<keyword evidence="4" id="KW-0540">Nuclease</keyword>
<sequence length="271" mass="31182">MSDENKPLNDKDKKRLEEGRGKGTGENYVPFIKVGEFSGSGESIRVKSRVAKRIHHFHSGIELSAFIVFDWHSKTSDIREQFPIPLNDSLSIAKELGIRHPQIRGELSIVTTDLFVDFFCGQNLAIAVKSSSDLNKKRIVEKLQIEKAYWEQKGYDWRIFTEKDISDTIKENIAWLRSAMSLDDNASETFEYADLVNFLDRISNYKTVALTKLCGRLDDLYELEPGFHISLMRYGIAHRIFLVSLSTPYYALISEDLKLNPNRYQEQAYVS</sequence>
<organism evidence="4 5">
    <name type="scientific">Catenovulum sediminis</name>
    <dbReference type="NCBI Taxonomy" id="1740262"/>
    <lineage>
        <taxon>Bacteria</taxon>
        <taxon>Pseudomonadati</taxon>
        <taxon>Pseudomonadota</taxon>
        <taxon>Gammaproteobacteria</taxon>
        <taxon>Alteromonadales</taxon>
        <taxon>Alteromonadaceae</taxon>
        <taxon>Catenovulum</taxon>
    </lineage>
</organism>
<dbReference type="Gene3D" id="1.10.10.10">
    <property type="entry name" value="Winged helix-like DNA-binding domain superfamily/Winged helix DNA-binding domain"/>
    <property type="match status" value="1"/>
</dbReference>
<reference evidence="4 5" key="1">
    <citation type="submission" date="2024-06" db="EMBL/GenBank/DDBJ databases">
        <authorList>
            <person name="Chen R.Y."/>
        </authorList>
    </citation>
    <scope>NUCLEOTIDE SEQUENCE [LARGE SCALE GENOMIC DNA]</scope>
    <source>
        <strain evidence="4 5">D2</strain>
    </source>
</reference>
<protein>
    <submittedName>
        <fullName evidence="4">TnsA endonuclease N-terminal domain-containing protein</fullName>
    </submittedName>
</protein>
<evidence type="ECO:0000313" key="4">
    <source>
        <dbReference type="EMBL" id="MER2492634.1"/>
    </source>
</evidence>
<comment type="caution">
    <text evidence="4">The sequence shown here is derived from an EMBL/GenBank/DDBJ whole genome shotgun (WGS) entry which is preliminary data.</text>
</comment>
<dbReference type="CDD" id="cd22362">
    <property type="entry name" value="TnsA_endonuclease-like"/>
    <property type="match status" value="1"/>
</dbReference>
<accession>A0ABV1RI83</accession>
<feature type="domain" description="TnsA endonuclease C-terminal" evidence="2">
    <location>
        <begin position="164"/>
        <end position="245"/>
    </location>
</feature>
<dbReference type="Pfam" id="PF08721">
    <property type="entry name" value="Tn7_Tnp_TnsA_C"/>
    <property type="match status" value="1"/>
</dbReference>
<dbReference type="InterPro" id="IPR011335">
    <property type="entry name" value="Restrct_endonuc-II-like"/>
</dbReference>
<name>A0ABV1RI83_9ALTE</name>
<keyword evidence="5" id="KW-1185">Reference proteome</keyword>
<dbReference type="InterPro" id="IPR036388">
    <property type="entry name" value="WH-like_DNA-bd_sf"/>
</dbReference>
<keyword evidence="4" id="KW-0378">Hydrolase</keyword>
<feature type="region of interest" description="Disordered" evidence="1">
    <location>
        <begin position="1"/>
        <end position="22"/>
    </location>
</feature>
<dbReference type="InterPro" id="IPR011856">
    <property type="entry name" value="tRNA_endonuc-like_dom_sf"/>
</dbReference>
<dbReference type="GO" id="GO:0004519">
    <property type="term" value="F:endonuclease activity"/>
    <property type="evidence" value="ECO:0007669"/>
    <property type="project" value="UniProtKB-KW"/>
</dbReference>
<dbReference type="Pfam" id="PF08722">
    <property type="entry name" value="Tn7_TnsA-like_N"/>
    <property type="match status" value="1"/>
</dbReference>